<gene>
    <name evidence="1" type="ORF">EHRUM2_10340</name>
</gene>
<proteinExistence type="predicted"/>
<name>A0A170SA94_EHRRU</name>
<organism evidence="1 2">
    <name type="scientific">Ehrlichia ruminantium</name>
    <name type="common">heartwater rickettsia</name>
    <name type="synonym">Cowdria ruminantium</name>
    <dbReference type="NCBI Taxonomy" id="779"/>
    <lineage>
        <taxon>Bacteria</taxon>
        <taxon>Pseudomonadati</taxon>
        <taxon>Pseudomonadota</taxon>
        <taxon>Alphaproteobacteria</taxon>
        <taxon>Rickettsiales</taxon>
        <taxon>Anaplasmataceae</taxon>
        <taxon>Ehrlichia</taxon>
    </lineage>
</organism>
<accession>A0A170SA94</accession>
<reference evidence="2" key="1">
    <citation type="submission" date="2016-05" db="EMBL/GenBank/DDBJ databases">
        <title>Draft genome sequences of four strains of Ehrlichia ruminantium, a tick-borne pathogen of ruminants, isolated from Zimbabwe, The Gambia and Ghana.</title>
        <authorList>
            <person name="Nakao R."/>
            <person name="Jongejan F."/>
            <person name="Sugimoto C."/>
        </authorList>
    </citation>
    <scope>NUCLEOTIDE SEQUENCE [LARGE SCALE GENOMIC DNA]</scope>
    <source>
        <strain evidence="2">Kerr Seringe</strain>
    </source>
</reference>
<dbReference type="EMBL" id="BDDL01000117">
    <property type="protein sequence ID" value="GAT77803.1"/>
    <property type="molecule type" value="Genomic_DNA"/>
</dbReference>
<evidence type="ECO:0000313" key="1">
    <source>
        <dbReference type="EMBL" id="GAT77803.1"/>
    </source>
</evidence>
<dbReference type="AlphaFoldDB" id="A0A170SA94"/>
<protein>
    <submittedName>
        <fullName evidence="1">Putative integral membrane protein</fullName>
    </submittedName>
</protein>
<dbReference type="Proteomes" id="UP000092677">
    <property type="component" value="Unassembled WGS sequence"/>
</dbReference>
<sequence length="70" mass="7649">LYNNTNANKQLKEEVDKGLLNKSLAAVDGSVSHNVSNVDDGQKTKVCSLPTILEESFSEVINESRKLITT</sequence>
<evidence type="ECO:0000313" key="2">
    <source>
        <dbReference type="Proteomes" id="UP000092677"/>
    </source>
</evidence>
<feature type="non-terminal residue" evidence="1">
    <location>
        <position position="1"/>
    </location>
</feature>
<comment type="caution">
    <text evidence="1">The sequence shown here is derived from an EMBL/GenBank/DDBJ whole genome shotgun (WGS) entry which is preliminary data.</text>
</comment>